<dbReference type="PANTHER" id="PTHR32552">
    <property type="entry name" value="FERRICHROME IRON RECEPTOR-RELATED"/>
    <property type="match status" value="1"/>
</dbReference>
<evidence type="ECO:0000256" key="2">
    <source>
        <dbReference type="ARBA" id="ARBA00022448"/>
    </source>
</evidence>
<dbReference type="Gene3D" id="2.40.170.20">
    <property type="entry name" value="TonB-dependent receptor, beta-barrel domain"/>
    <property type="match status" value="1"/>
</dbReference>
<dbReference type="SUPFAM" id="SSF56935">
    <property type="entry name" value="Porins"/>
    <property type="match status" value="1"/>
</dbReference>
<dbReference type="InterPro" id="IPR000531">
    <property type="entry name" value="Beta-barrel_TonB"/>
</dbReference>
<evidence type="ECO:0000256" key="9">
    <source>
        <dbReference type="ARBA" id="ARBA00023136"/>
    </source>
</evidence>
<feature type="domain" description="TonB-dependent receptor-like beta-barrel" evidence="14">
    <location>
        <begin position="251"/>
        <end position="738"/>
    </location>
</feature>
<comment type="similarity">
    <text evidence="11 12">Belongs to the TonB-dependent receptor family.</text>
</comment>
<feature type="domain" description="TonB-dependent receptor plug" evidence="15">
    <location>
        <begin position="50"/>
        <end position="155"/>
    </location>
</feature>
<evidence type="ECO:0000256" key="1">
    <source>
        <dbReference type="ARBA" id="ARBA00004571"/>
    </source>
</evidence>
<evidence type="ECO:0000256" key="6">
    <source>
        <dbReference type="ARBA" id="ARBA00023004"/>
    </source>
</evidence>
<keyword evidence="13" id="KW-0732">Signal</keyword>
<evidence type="ECO:0008006" key="18">
    <source>
        <dbReference type="Google" id="ProtNLM"/>
    </source>
</evidence>
<evidence type="ECO:0000313" key="16">
    <source>
        <dbReference type="EMBL" id="KKE81216.1"/>
    </source>
</evidence>
<organism evidence="16 17">
    <name type="scientific">Pseudoalteromonas luteoviolacea S4054</name>
    <dbReference type="NCBI Taxonomy" id="1129367"/>
    <lineage>
        <taxon>Bacteria</taxon>
        <taxon>Pseudomonadati</taxon>
        <taxon>Pseudomonadota</taxon>
        <taxon>Gammaproteobacteria</taxon>
        <taxon>Alteromonadales</taxon>
        <taxon>Pseudoalteromonadaceae</taxon>
        <taxon>Pseudoalteromonas</taxon>
    </lineage>
</organism>
<keyword evidence="3 11" id="KW-1134">Transmembrane beta strand</keyword>
<keyword evidence="8 12" id="KW-0798">TonB box</keyword>
<keyword evidence="4" id="KW-0410">Iron transport</keyword>
<name>A0A0F6A5U0_9GAMM</name>
<dbReference type="InterPro" id="IPR039426">
    <property type="entry name" value="TonB-dep_rcpt-like"/>
</dbReference>
<dbReference type="GO" id="GO:0009279">
    <property type="term" value="C:cell outer membrane"/>
    <property type="evidence" value="ECO:0007669"/>
    <property type="project" value="UniProtKB-SubCell"/>
</dbReference>
<evidence type="ECO:0000313" key="17">
    <source>
        <dbReference type="Proteomes" id="UP000033434"/>
    </source>
</evidence>
<keyword evidence="10 11" id="KW-0998">Cell outer membrane</keyword>
<reference evidence="16 17" key="1">
    <citation type="journal article" date="2015" name="BMC Genomics">
        <title>Genome mining reveals unlocked bioactive potential of marine Gram-negative bacteria.</title>
        <authorList>
            <person name="Machado H."/>
            <person name="Sonnenschein E.C."/>
            <person name="Melchiorsen J."/>
            <person name="Gram L."/>
        </authorList>
    </citation>
    <scope>NUCLEOTIDE SEQUENCE [LARGE SCALE GENOMIC DNA]</scope>
    <source>
        <strain evidence="16 17">S4054</strain>
    </source>
</reference>
<feature type="chain" id="PRO_5002499360" description="TonB-denpendent receptor" evidence="13">
    <location>
        <begin position="25"/>
        <end position="775"/>
    </location>
</feature>
<dbReference type="GO" id="GO:0006826">
    <property type="term" value="P:iron ion transport"/>
    <property type="evidence" value="ECO:0007669"/>
    <property type="project" value="UniProtKB-KW"/>
</dbReference>
<dbReference type="Proteomes" id="UP000033434">
    <property type="component" value="Unassembled WGS sequence"/>
</dbReference>
<evidence type="ECO:0000256" key="7">
    <source>
        <dbReference type="ARBA" id="ARBA00023065"/>
    </source>
</evidence>
<evidence type="ECO:0000256" key="5">
    <source>
        <dbReference type="ARBA" id="ARBA00022692"/>
    </source>
</evidence>
<sequence>MTSTPKKTAIAACLAGLFSASTFAHDHTESQQSSKIEVVTVTGQKIQNSLQDTKESVAVFTDVAIEKNNLTDVSDVFQLTPGVVGDAFSFTIRGVNSGSPTQPNRAELASVVFDGVTLSGWAKGEGASQLWDIEQVEVLRGPQSTNIGRNALAGAVVINSKDPVYANEGAVSVGFGNYGRQELKGVANVNIIDNVLALRVAIEDSSADGFIENVTRGEDDYGYDDDQSIRAKLLIEPNDDLRMILSYQRTDSGFGEWRVNDHDYDAKARISTSNEVSRHDIEADILSFKVDYNINDEWDLNSISAYQNSKRIRIDDIDQTKQTVEEFGGIITRNDEDKNFSQELRFNYTGDKLRGSTGIYISKVDGIRRNISDNHFDLVSLFNIFESSVTKMPATGALSGLLTQPNPQLFLAEGIFPQHWDLYSDGQSDVEIENQAIFTEWEYKFDDNWLFTVGARYDKETQTVISQNIAKSDAGLADTFVEGDPRGSFELPGTGMTLNQVITLANVQLSALATNTPRSVAETDFSNFLPHAGLTYSWNDDVSTSFFVKKSYRSGGTEMLLLNGINEFDSEELWNYEFAVRAVVLDGDGVFNANMYYADWEDQQVSVPEPNTSNDAFQMVVNAGASELSGVEVSFDYAVTDELDIFLGGSISKTKYKELNVRGDDLSGNQFANAPEHTAVVGMRYFAKSGYFFTTNVSYTGEVYADAANTNKVKAITLMNVNAGYQMDDLKFEAYAKNALDKHYSDWGQIQASNGDSRVDLGDPREIGARVTYSF</sequence>
<evidence type="ECO:0000256" key="10">
    <source>
        <dbReference type="ARBA" id="ARBA00023237"/>
    </source>
</evidence>
<dbReference type="InterPro" id="IPR036942">
    <property type="entry name" value="Beta-barrel_TonB_sf"/>
</dbReference>
<dbReference type="PANTHER" id="PTHR32552:SF81">
    <property type="entry name" value="TONB-DEPENDENT OUTER MEMBRANE RECEPTOR"/>
    <property type="match status" value="1"/>
</dbReference>
<evidence type="ECO:0000256" key="3">
    <source>
        <dbReference type="ARBA" id="ARBA00022452"/>
    </source>
</evidence>
<dbReference type="Pfam" id="PF00593">
    <property type="entry name" value="TonB_dep_Rec_b-barrel"/>
    <property type="match status" value="1"/>
</dbReference>
<gene>
    <name evidence="16" type="ORF">N479_23325</name>
</gene>
<proteinExistence type="inferred from homology"/>
<evidence type="ECO:0000256" key="13">
    <source>
        <dbReference type="SAM" id="SignalP"/>
    </source>
</evidence>
<keyword evidence="2 11" id="KW-0813">Transport</keyword>
<dbReference type="PATRIC" id="fig|1129367.4.peg.4977"/>
<dbReference type="EMBL" id="AUXW01000191">
    <property type="protein sequence ID" value="KKE81216.1"/>
    <property type="molecule type" value="Genomic_DNA"/>
</dbReference>
<comment type="caution">
    <text evidence="16">The sequence shown here is derived from an EMBL/GenBank/DDBJ whole genome shotgun (WGS) entry which is preliminary data.</text>
</comment>
<evidence type="ECO:0000256" key="12">
    <source>
        <dbReference type="RuleBase" id="RU003357"/>
    </source>
</evidence>
<dbReference type="Pfam" id="PF07715">
    <property type="entry name" value="Plug"/>
    <property type="match status" value="1"/>
</dbReference>
<keyword evidence="6" id="KW-0408">Iron</keyword>
<evidence type="ECO:0000256" key="8">
    <source>
        <dbReference type="ARBA" id="ARBA00023077"/>
    </source>
</evidence>
<dbReference type="InterPro" id="IPR012910">
    <property type="entry name" value="Plug_dom"/>
</dbReference>
<evidence type="ECO:0000259" key="14">
    <source>
        <dbReference type="Pfam" id="PF00593"/>
    </source>
</evidence>
<feature type="signal peptide" evidence="13">
    <location>
        <begin position="1"/>
        <end position="24"/>
    </location>
</feature>
<comment type="subcellular location">
    <subcellularLocation>
        <location evidence="1 11">Cell outer membrane</location>
        <topology evidence="1 11">Multi-pass membrane protein</topology>
    </subcellularLocation>
</comment>
<keyword evidence="5 11" id="KW-0812">Transmembrane</keyword>
<dbReference type="RefSeq" id="WP_046358277.1">
    <property type="nucleotide sequence ID" value="NZ_AUXW01000191.1"/>
</dbReference>
<dbReference type="PROSITE" id="PS52016">
    <property type="entry name" value="TONB_DEPENDENT_REC_3"/>
    <property type="match status" value="1"/>
</dbReference>
<protein>
    <recommendedName>
        <fullName evidence="18">TonB-denpendent receptor</fullName>
    </recommendedName>
</protein>
<keyword evidence="7" id="KW-0406">Ion transport</keyword>
<evidence type="ECO:0000256" key="4">
    <source>
        <dbReference type="ARBA" id="ARBA00022496"/>
    </source>
</evidence>
<dbReference type="AlphaFoldDB" id="A0A0F6A5U0"/>
<evidence type="ECO:0000256" key="11">
    <source>
        <dbReference type="PROSITE-ProRule" id="PRU01360"/>
    </source>
</evidence>
<keyword evidence="9 11" id="KW-0472">Membrane</keyword>
<evidence type="ECO:0000259" key="15">
    <source>
        <dbReference type="Pfam" id="PF07715"/>
    </source>
</evidence>
<accession>A0A0F6A5U0</accession>